<keyword evidence="3" id="KW-1185">Reference proteome</keyword>
<evidence type="ECO:0000256" key="1">
    <source>
        <dbReference type="SAM" id="MobiDB-lite"/>
    </source>
</evidence>
<evidence type="ECO:0000313" key="2">
    <source>
        <dbReference type="EMBL" id="MBT0995456.1"/>
    </source>
</evidence>
<protein>
    <submittedName>
        <fullName evidence="2">Uncharacterized protein</fullName>
    </submittedName>
</protein>
<reference evidence="2 3" key="1">
    <citation type="submission" date="2021-05" db="EMBL/GenBank/DDBJ databases">
        <title>Description of Cellulomonas sp. DKR-3 sp. nov.</title>
        <authorList>
            <person name="Dahal R.H."/>
            <person name="Chaudhary D.K."/>
        </authorList>
    </citation>
    <scope>NUCLEOTIDE SEQUENCE [LARGE SCALE GENOMIC DNA]</scope>
    <source>
        <strain evidence="2 3">DKR-3</strain>
    </source>
</reference>
<name>A0ABS5U2C0_9CELL</name>
<proteinExistence type="predicted"/>
<gene>
    <name evidence="2" type="ORF">KIN34_14305</name>
</gene>
<dbReference type="RefSeq" id="WP_214352422.1">
    <property type="nucleotide sequence ID" value="NZ_JAHBOH010000002.1"/>
</dbReference>
<accession>A0ABS5U2C0</accession>
<dbReference type="EMBL" id="JAHBOH010000002">
    <property type="protein sequence ID" value="MBT0995456.1"/>
    <property type="molecule type" value="Genomic_DNA"/>
</dbReference>
<comment type="caution">
    <text evidence="2">The sequence shown here is derived from an EMBL/GenBank/DDBJ whole genome shotgun (WGS) entry which is preliminary data.</text>
</comment>
<organism evidence="2 3">
    <name type="scientific">Cellulomonas fulva</name>
    <dbReference type="NCBI Taxonomy" id="2835530"/>
    <lineage>
        <taxon>Bacteria</taxon>
        <taxon>Bacillati</taxon>
        <taxon>Actinomycetota</taxon>
        <taxon>Actinomycetes</taxon>
        <taxon>Micrococcales</taxon>
        <taxon>Cellulomonadaceae</taxon>
        <taxon>Cellulomonas</taxon>
    </lineage>
</organism>
<dbReference type="Proteomes" id="UP000722125">
    <property type="component" value="Unassembled WGS sequence"/>
</dbReference>
<evidence type="ECO:0000313" key="3">
    <source>
        <dbReference type="Proteomes" id="UP000722125"/>
    </source>
</evidence>
<feature type="region of interest" description="Disordered" evidence="1">
    <location>
        <begin position="183"/>
        <end position="234"/>
    </location>
</feature>
<sequence length="248" mass="26948">MTYTRKVTHTEDWWTTAPAHIHRCTAHYKSGDRCRRESVKGTNVCEQHGGAIPAVVQKAATRIGMSVDAAVKRLMEMLDDPKVETREKVKILHDLLDRGGLGATSKVLVGIGQSDNVETFFRDLLSDPAILINPTPEPKTPEQLAWERQEMLDAGFTPPPLVIEAGATVAEPQAVEDVEDVLGTLPPRRPRTLTDADGQPVPQARDAQGWAAGPRASRSGLRSGDDGPTDAPQHIRDGFARLKAMGLA</sequence>